<dbReference type="OrthoDB" id="7735550at2759"/>
<dbReference type="InterPro" id="IPR002181">
    <property type="entry name" value="Fibrinogen_a/b/g_C_dom"/>
</dbReference>
<dbReference type="GO" id="GO:0005615">
    <property type="term" value="C:extracellular space"/>
    <property type="evidence" value="ECO:0007669"/>
    <property type="project" value="TreeGrafter"/>
</dbReference>
<dbReference type="EnsemblMetazoa" id="CLYHEMT006370.1">
    <property type="protein sequence ID" value="CLYHEMP006370.1"/>
    <property type="gene ID" value="CLYHEMG006370"/>
</dbReference>
<dbReference type="SUPFAM" id="SSF56496">
    <property type="entry name" value="Fibrinogen C-terminal domain-like"/>
    <property type="match status" value="1"/>
</dbReference>
<organism evidence="3 4">
    <name type="scientific">Clytia hemisphaerica</name>
    <dbReference type="NCBI Taxonomy" id="252671"/>
    <lineage>
        <taxon>Eukaryota</taxon>
        <taxon>Metazoa</taxon>
        <taxon>Cnidaria</taxon>
        <taxon>Hydrozoa</taxon>
        <taxon>Hydroidolina</taxon>
        <taxon>Leptothecata</taxon>
        <taxon>Obeliida</taxon>
        <taxon>Clytiidae</taxon>
        <taxon>Clytia</taxon>
    </lineage>
</organism>
<proteinExistence type="predicted"/>
<dbReference type="PROSITE" id="PS51406">
    <property type="entry name" value="FIBRINOGEN_C_2"/>
    <property type="match status" value="1"/>
</dbReference>
<evidence type="ECO:0000259" key="2">
    <source>
        <dbReference type="PROSITE" id="PS51406"/>
    </source>
</evidence>
<name>A0A7M5UV99_9CNID</name>
<feature type="domain" description="Fibrinogen C-terminal" evidence="2">
    <location>
        <begin position="97"/>
        <end position="280"/>
    </location>
</feature>
<dbReference type="AlphaFoldDB" id="A0A7M5UV99"/>
<feature type="region of interest" description="Disordered" evidence="1">
    <location>
        <begin position="239"/>
        <end position="258"/>
    </location>
</feature>
<keyword evidence="4" id="KW-1185">Reference proteome</keyword>
<dbReference type="InterPro" id="IPR036056">
    <property type="entry name" value="Fibrinogen-like_C"/>
</dbReference>
<dbReference type="Pfam" id="PF00147">
    <property type="entry name" value="Fibrinogen_C"/>
    <property type="match status" value="1"/>
</dbReference>
<protein>
    <recommendedName>
        <fullName evidence="2">Fibrinogen C-terminal domain-containing protein</fullName>
    </recommendedName>
</protein>
<dbReference type="PANTHER" id="PTHR19143">
    <property type="entry name" value="FIBRINOGEN/TENASCIN/ANGIOPOEITIN"/>
    <property type="match status" value="1"/>
</dbReference>
<dbReference type="SMART" id="SM00186">
    <property type="entry name" value="FBG"/>
    <property type="match status" value="1"/>
</dbReference>
<dbReference type="InterPro" id="IPR014716">
    <property type="entry name" value="Fibrinogen_a/b/g_C_1"/>
</dbReference>
<reference evidence="3" key="1">
    <citation type="submission" date="2021-01" db="UniProtKB">
        <authorList>
            <consortium name="EnsemblMetazoa"/>
        </authorList>
    </citation>
    <scope>IDENTIFICATION</scope>
</reference>
<sequence length="308" mass="35577">MVNKAQTFYVYLYLYSMFGFTATSKRYELIGHNKKPTKEEYSTASVKFEQHCFSKCHHDERCASFLVETVPKTIPFKCHFYSSTTTNLTHYEALEGSKVYTDIKDCSDLYNLGYKATGIYPISLPGGIGVRDVRCNMDVRGGGWMVFTYRMDGEHNWFADWETYKNGFGQHPGDFYMGNELIHKITSSGAYEFYYISEKGDTTYEGWHETFFIDDESNLYPLRLQGKYDGNMNGLRSHRGKPFSSSDQDNDPNNQRDCANTRQGSWWWTNCGAFNPHGRFHSTVGGICMGISKTICTDNFQLMFRRKN</sequence>
<evidence type="ECO:0000256" key="1">
    <source>
        <dbReference type="SAM" id="MobiDB-lite"/>
    </source>
</evidence>
<accession>A0A7M5UV99</accession>
<evidence type="ECO:0000313" key="3">
    <source>
        <dbReference type="EnsemblMetazoa" id="CLYHEMP006370.1"/>
    </source>
</evidence>
<feature type="compositionally biased region" description="Polar residues" evidence="1">
    <location>
        <begin position="243"/>
        <end position="258"/>
    </location>
</feature>
<dbReference type="Proteomes" id="UP000594262">
    <property type="component" value="Unplaced"/>
</dbReference>
<dbReference type="InterPro" id="IPR050373">
    <property type="entry name" value="Fibrinogen_C-term_domain"/>
</dbReference>
<evidence type="ECO:0000313" key="4">
    <source>
        <dbReference type="Proteomes" id="UP000594262"/>
    </source>
</evidence>
<dbReference type="Gene3D" id="4.10.530.10">
    <property type="entry name" value="Gamma-fibrinogen Carboxyl Terminal Fragment, domain 2"/>
    <property type="match status" value="1"/>
</dbReference>
<dbReference type="Gene3D" id="3.90.215.10">
    <property type="entry name" value="Gamma Fibrinogen, chain A, domain 1"/>
    <property type="match status" value="1"/>
</dbReference>